<reference evidence="2" key="1">
    <citation type="submission" date="2023-07" db="EMBL/GenBank/DDBJ databases">
        <authorList>
            <consortium name="AG Swart"/>
            <person name="Singh M."/>
            <person name="Singh A."/>
            <person name="Seah K."/>
            <person name="Emmerich C."/>
        </authorList>
    </citation>
    <scope>NUCLEOTIDE SEQUENCE</scope>
    <source>
        <strain evidence="2">DP1</strain>
    </source>
</reference>
<dbReference type="AlphaFoldDB" id="A0AAD2CYX9"/>
<dbReference type="EMBL" id="CAMPGE010016481">
    <property type="protein sequence ID" value="CAI2375034.1"/>
    <property type="molecule type" value="Genomic_DNA"/>
</dbReference>
<comment type="caution">
    <text evidence="2">The sequence shown here is derived from an EMBL/GenBank/DDBJ whole genome shotgun (WGS) entry which is preliminary data.</text>
</comment>
<sequence length="332" mass="38796">MWSSSVSQAFDNDPTLKDILASTYTSSRRRNYAIINGADKSLLPLLEELVQQSLNLLLIGNDEPTLEYLKDELKDILEEKELNLTTEYIIVKQDEWINKDTVKAIDETINALDFPCLLINNYRFYNENFITPSTSSFMPIGMSSPSLMVYQSMMKNYPLTCLTEILGKSFYAVEKSRGVDLEDTTDPMKYEALDSLVLKKTKSGQKRAMKKWALLNIKEPIKEMEDLNKRTESEQQFLNEHPEHMLNEKEEDEKEPEDKEEENKEGDFWQMIEEYTVQEPKIWDCYQLFCKLINYKYNPYDDQELEEYLAMQEVNDQMKAEATAGSSWPFGK</sequence>
<keyword evidence="3" id="KW-1185">Reference proteome</keyword>
<gene>
    <name evidence="2" type="ORF">ECRASSUSDP1_LOCUS16394</name>
</gene>
<proteinExistence type="predicted"/>
<name>A0AAD2CYX9_EUPCR</name>
<protein>
    <submittedName>
        <fullName evidence="2">Uncharacterized protein</fullName>
    </submittedName>
</protein>
<organism evidence="2 3">
    <name type="scientific">Euplotes crassus</name>
    <dbReference type="NCBI Taxonomy" id="5936"/>
    <lineage>
        <taxon>Eukaryota</taxon>
        <taxon>Sar</taxon>
        <taxon>Alveolata</taxon>
        <taxon>Ciliophora</taxon>
        <taxon>Intramacronucleata</taxon>
        <taxon>Spirotrichea</taxon>
        <taxon>Hypotrichia</taxon>
        <taxon>Euplotida</taxon>
        <taxon>Euplotidae</taxon>
        <taxon>Moneuplotes</taxon>
    </lineage>
</organism>
<evidence type="ECO:0000256" key="1">
    <source>
        <dbReference type="SAM" id="MobiDB-lite"/>
    </source>
</evidence>
<accession>A0AAD2CYX9</accession>
<evidence type="ECO:0000313" key="3">
    <source>
        <dbReference type="Proteomes" id="UP001295684"/>
    </source>
</evidence>
<feature type="compositionally biased region" description="Acidic residues" evidence="1">
    <location>
        <begin position="249"/>
        <end position="260"/>
    </location>
</feature>
<dbReference type="Proteomes" id="UP001295684">
    <property type="component" value="Unassembled WGS sequence"/>
</dbReference>
<feature type="region of interest" description="Disordered" evidence="1">
    <location>
        <begin position="238"/>
        <end position="267"/>
    </location>
</feature>
<evidence type="ECO:0000313" key="2">
    <source>
        <dbReference type="EMBL" id="CAI2375034.1"/>
    </source>
</evidence>